<dbReference type="GO" id="GO:0016567">
    <property type="term" value="P:protein ubiquitination"/>
    <property type="evidence" value="ECO:0007669"/>
    <property type="project" value="UniProtKB-UniPathway"/>
</dbReference>
<keyword evidence="3" id="KW-1185">Reference proteome</keyword>
<name>A0A5J5AU52_9ASTE</name>
<organism evidence="2 3">
    <name type="scientific">Nyssa sinensis</name>
    <dbReference type="NCBI Taxonomy" id="561372"/>
    <lineage>
        <taxon>Eukaryota</taxon>
        <taxon>Viridiplantae</taxon>
        <taxon>Streptophyta</taxon>
        <taxon>Embryophyta</taxon>
        <taxon>Tracheophyta</taxon>
        <taxon>Spermatophyta</taxon>
        <taxon>Magnoliopsida</taxon>
        <taxon>eudicotyledons</taxon>
        <taxon>Gunneridae</taxon>
        <taxon>Pentapetalae</taxon>
        <taxon>asterids</taxon>
        <taxon>Cornales</taxon>
        <taxon>Nyssaceae</taxon>
        <taxon>Nyssa</taxon>
    </lineage>
</organism>
<dbReference type="UniPathway" id="UPA00143"/>
<protein>
    <submittedName>
        <fullName evidence="2">Uncharacterized protein</fullName>
    </submittedName>
</protein>
<dbReference type="PANTHER" id="PTHR31060">
    <property type="entry name" value="OSJNBA0011J08.25 PROTEIN-RELATED"/>
    <property type="match status" value="1"/>
</dbReference>
<sequence>MAGELAVDYYGYNSSTNKPSTLLNSIFMWTVNTAAKTLVAVASSAKIENADQRWRAADHLRFMVMLMTWLTVWVLRVLMDYFPFSDRDLVLQEDGCDGPSVKALGRALSHIFALLNDIPASSRKYQFAVAMADKIVDENARNGHLHLLQINRATLASAFSRTAGLLHRSIQTCSQAAVDDSGAWTSRLIGALPLGSYIKGLGSLCLGAIFPNITGTSQLQKQGRLAAASGGEETTGDVVAEKHAHELLWITNKLRACGAVDEALTQWSLASGLASLSLTANPRVQGFMVKISENGLAYPVLTGYEKAEMERTMDEVISTLPAMDQEVILTNWLQDFAISSSDWPNLQMSYDRWCRSTRKLIT</sequence>
<reference evidence="2 3" key="1">
    <citation type="submission" date="2019-09" db="EMBL/GenBank/DDBJ databases">
        <title>A chromosome-level genome assembly of the Chinese tupelo Nyssa sinensis.</title>
        <authorList>
            <person name="Yang X."/>
            <person name="Kang M."/>
            <person name="Yang Y."/>
            <person name="Xiong H."/>
            <person name="Wang M."/>
            <person name="Zhang Z."/>
            <person name="Wang Z."/>
            <person name="Wu H."/>
            <person name="Ma T."/>
            <person name="Liu J."/>
            <person name="Xi Z."/>
        </authorList>
    </citation>
    <scope>NUCLEOTIDE SEQUENCE [LARGE SCALE GENOMIC DNA]</scope>
    <source>
        <strain evidence="2">J267</strain>
        <tissue evidence="2">Leaf</tissue>
    </source>
</reference>
<keyword evidence="1" id="KW-0472">Membrane</keyword>
<gene>
    <name evidence="2" type="ORF">F0562_033091</name>
</gene>
<dbReference type="PANTHER" id="PTHR31060:SF31">
    <property type="entry name" value="BTB_POZ DOMAIN PROTEIN"/>
    <property type="match status" value="1"/>
</dbReference>
<evidence type="ECO:0000256" key="1">
    <source>
        <dbReference type="SAM" id="Phobius"/>
    </source>
</evidence>
<dbReference type="InterPro" id="IPR038920">
    <property type="entry name" value="At3g05675-like"/>
</dbReference>
<feature type="transmembrane region" description="Helical" evidence="1">
    <location>
        <begin position="59"/>
        <end position="79"/>
    </location>
</feature>
<proteinExistence type="predicted"/>
<keyword evidence="1" id="KW-1133">Transmembrane helix</keyword>
<dbReference type="AlphaFoldDB" id="A0A5J5AU52"/>
<dbReference type="OrthoDB" id="778222at2759"/>
<accession>A0A5J5AU52</accession>
<evidence type="ECO:0000313" key="3">
    <source>
        <dbReference type="Proteomes" id="UP000325577"/>
    </source>
</evidence>
<dbReference type="Proteomes" id="UP000325577">
    <property type="component" value="Linkage Group LG19"/>
</dbReference>
<feature type="transmembrane region" description="Helical" evidence="1">
    <location>
        <begin position="26"/>
        <end position="47"/>
    </location>
</feature>
<keyword evidence="1" id="KW-0812">Transmembrane</keyword>
<evidence type="ECO:0000313" key="2">
    <source>
        <dbReference type="EMBL" id="KAA8533376.1"/>
    </source>
</evidence>
<dbReference type="EMBL" id="CM018042">
    <property type="protein sequence ID" value="KAA8533376.1"/>
    <property type="molecule type" value="Genomic_DNA"/>
</dbReference>